<comment type="caution">
    <text evidence="1">The sequence shown here is derived from an EMBL/GenBank/DDBJ whole genome shotgun (WGS) entry which is preliminary data.</text>
</comment>
<keyword evidence="2" id="KW-1185">Reference proteome</keyword>
<reference evidence="1" key="1">
    <citation type="submission" date="2022-08" db="EMBL/GenBank/DDBJ databases">
        <title>Genome Sequence of Pycnoporus sanguineus.</title>
        <authorList>
            <person name="Buettner E."/>
        </authorList>
    </citation>
    <scope>NUCLEOTIDE SEQUENCE</scope>
    <source>
        <strain evidence="1">CG-C14</strain>
    </source>
</reference>
<organism evidence="1 2">
    <name type="scientific">Trametes sanguinea</name>
    <dbReference type="NCBI Taxonomy" id="158606"/>
    <lineage>
        <taxon>Eukaryota</taxon>
        <taxon>Fungi</taxon>
        <taxon>Dikarya</taxon>
        <taxon>Basidiomycota</taxon>
        <taxon>Agaricomycotina</taxon>
        <taxon>Agaricomycetes</taxon>
        <taxon>Polyporales</taxon>
        <taxon>Polyporaceae</taxon>
        <taxon>Trametes</taxon>
    </lineage>
</organism>
<dbReference type="EMBL" id="JANSHE010001007">
    <property type="protein sequence ID" value="KAJ3005265.1"/>
    <property type="molecule type" value="Genomic_DNA"/>
</dbReference>
<proteinExistence type="predicted"/>
<gene>
    <name evidence="1" type="ORF">NUW54_g4419</name>
</gene>
<accession>A0ACC1PZ91</accession>
<evidence type="ECO:0000313" key="1">
    <source>
        <dbReference type="EMBL" id="KAJ3005265.1"/>
    </source>
</evidence>
<dbReference type="Proteomes" id="UP001144978">
    <property type="component" value="Unassembled WGS sequence"/>
</dbReference>
<protein>
    <submittedName>
        <fullName evidence="1">Uncharacterized protein</fullName>
    </submittedName>
</protein>
<evidence type="ECO:0000313" key="2">
    <source>
        <dbReference type="Proteomes" id="UP001144978"/>
    </source>
</evidence>
<name>A0ACC1PZ91_9APHY</name>
<sequence>MRVRAARTLRACPRRHVTPDKRGFGPQAASARRVHASARRVLGTQIPREHNTRVSSARSVRATRTEQSQTLQINQTVGVRATRIYDRRGLEWRIQHASFTRRRTAQSGSTLASTVCTEAECLANAQHRRVRILPRSGGTRPIAEGIIRHTPQQRLTGKARAVARREDLERLSISRKTQTERTPSVTWRQLWLDFVADTNSMDDPAPFCWADFKTAVVDTVPIFSPHATPANCSSTLSEIQAAQAYATAYWASDDRLKFDRAASKNQHAAGRKAVVDYLHKKRVAWQLQSKIDAALAENGIPPAERGFPVIPALIDAWFGSHLQDYQTKEAAWTFFRQLLGITWQRWRKTVKRDRAVIEGMEAELDRTTAVCAQPGATHDELKAHFKALQALVTKLSAYQDHPVKGRRHEELVGVLRGIESTLKKDFDAPEAKKLPKALRLALDNMPSAHEAELMLARVTEVIQAAEADGDIELEPAEPIEWAEGVEAYKKLTIDQIRVAFGLPTEHFPFFNKTTDLTGNEDPWTESGRKALAGANAAELKPFWHQWVGVLKIVDNLMAGKNLLLMDQVGVGKTLQAVGTITMYEWLRVNKETRGQYPARFEQSARGAKPLPHRMHVVVCTPNLVQQWTSEMHRYMEYGIFTILPYLGSCSAETRPGFWRAFDAVPAGSVVIILTTYSALKSDAQMRFVIGDKPPTSFENSMRRTASNDPNLRDITIFSRDVGVVIFDEAHTVRRPGPAQVAAAELAREATFAMAMTATPIVTSPMDIVLLARVLHIRGFDNDIIDEHRKALNRARNEERKDGDTTIANNVAIASGENPETNDERPVRRALFSWVDYIRTRMADFVIRRTTSSLDLDNKPIHKLHPIQRVPFVVVLRDDEMEVQHVLAEKLQGEGTKATKKNSRYVF</sequence>